<evidence type="ECO:0000256" key="3">
    <source>
        <dbReference type="ARBA" id="ARBA00022692"/>
    </source>
</evidence>
<feature type="transmembrane region" description="Helical" evidence="6">
    <location>
        <begin position="548"/>
        <end position="575"/>
    </location>
</feature>
<feature type="transmembrane region" description="Helical" evidence="6">
    <location>
        <begin position="284"/>
        <end position="306"/>
    </location>
</feature>
<feature type="transmembrane region" description="Helical" evidence="6">
    <location>
        <begin position="494"/>
        <end position="517"/>
    </location>
</feature>
<evidence type="ECO:0000256" key="6">
    <source>
        <dbReference type="PIRNR" id="PIRNR018968"/>
    </source>
</evidence>
<evidence type="ECO:0000259" key="7">
    <source>
        <dbReference type="Pfam" id="PF02687"/>
    </source>
</evidence>
<feature type="transmembrane region" description="Helical" evidence="6">
    <location>
        <begin position="55"/>
        <end position="82"/>
    </location>
</feature>
<dbReference type="PIRSF" id="PIRSF018968">
    <property type="entry name" value="ABC_permease_BceB"/>
    <property type="match status" value="1"/>
</dbReference>
<evidence type="ECO:0000256" key="5">
    <source>
        <dbReference type="ARBA" id="ARBA00023136"/>
    </source>
</evidence>
<dbReference type="InterPro" id="IPR027022">
    <property type="entry name" value="ABC_permease_BceB-typ"/>
</dbReference>
<comment type="subcellular location">
    <subcellularLocation>
        <location evidence="1 6">Cell membrane</location>
        <topology evidence="1 6">Multi-pass membrane protein</topology>
    </subcellularLocation>
</comment>
<dbReference type="EMBL" id="CP051177">
    <property type="protein sequence ID" value="QKX51087.1"/>
    <property type="molecule type" value="Genomic_DNA"/>
</dbReference>
<keyword evidence="9" id="KW-1185">Reference proteome</keyword>
<feature type="transmembrane region" description="Helical" evidence="6">
    <location>
        <begin position="103"/>
        <end position="127"/>
    </location>
</feature>
<gene>
    <name evidence="8" type="ORF">HF394_11085</name>
</gene>
<keyword evidence="5 6" id="KW-0472">Membrane</keyword>
<dbReference type="GO" id="GO:0055085">
    <property type="term" value="P:transmembrane transport"/>
    <property type="evidence" value="ECO:0007669"/>
    <property type="project" value="UniProtKB-UniRule"/>
</dbReference>
<accession>A0A7H8QAW0</accession>
<dbReference type="InterPro" id="IPR052536">
    <property type="entry name" value="ABC-4_Integral_Memb_Prot"/>
</dbReference>
<dbReference type="PANTHER" id="PTHR46795:SF3">
    <property type="entry name" value="ABC TRANSPORTER PERMEASE"/>
    <property type="match status" value="1"/>
</dbReference>
<dbReference type="InterPro" id="IPR003838">
    <property type="entry name" value="ABC3_permease_C"/>
</dbReference>
<name>A0A7H8QAW0_9BACL</name>
<feature type="transmembrane region" description="Helical" evidence="6">
    <location>
        <begin position="147"/>
        <end position="167"/>
    </location>
</feature>
<reference evidence="9" key="1">
    <citation type="submission" date="2020-06" db="EMBL/GenBank/DDBJ databases">
        <title>Isolation of Planomicrobium glaciei.</title>
        <authorList>
            <person name="Malisova L."/>
            <person name="Safrankova R."/>
            <person name="Jakubu V."/>
            <person name="Spanelova P."/>
        </authorList>
    </citation>
    <scope>NUCLEOTIDE SEQUENCE [LARGE SCALE GENOMIC DNA]</scope>
    <source>
        <strain evidence="9">NRL-ATB46093</strain>
    </source>
</reference>
<feature type="transmembrane region" description="Helical" evidence="6">
    <location>
        <begin position="17"/>
        <end position="35"/>
    </location>
</feature>
<dbReference type="GO" id="GO:0005886">
    <property type="term" value="C:plasma membrane"/>
    <property type="evidence" value="ECO:0007669"/>
    <property type="project" value="UniProtKB-SubCell"/>
</dbReference>
<feature type="domain" description="ABC3 transporter permease C-terminal" evidence="7">
    <location>
        <begin position="60"/>
        <end position="179"/>
    </location>
</feature>
<evidence type="ECO:0000256" key="1">
    <source>
        <dbReference type="ARBA" id="ARBA00004651"/>
    </source>
</evidence>
<protein>
    <submittedName>
        <fullName evidence="8">ABC transporter permease</fullName>
    </submittedName>
</protein>
<evidence type="ECO:0000256" key="4">
    <source>
        <dbReference type="ARBA" id="ARBA00022989"/>
    </source>
</evidence>
<dbReference type="Pfam" id="PF02687">
    <property type="entry name" value="FtsX"/>
    <property type="match status" value="1"/>
</dbReference>
<dbReference type="RefSeq" id="WP_036802569.1">
    <property type="nucleotide sequence ID" value="NZ_CP051177.1"/>
</dbReference>
<sequence length="611" mass="69076">MIWKLALNGLQRNRRDYLILFTGMIISVAVFYMFLAMALNKEFITQNTVINHIQLVFVVGAALLSVITFFYLFYTNSFLLSLRKKEFGLYELIGAKKHQLKRVFLIETLSITAFALAVGLLLGFAFSGMVSALLMNQLNVEFTEFKVVYLPAVFWTSAYFLLAALITSSINSSKLAKASIIGLLQAAVQNDFIPEKPKKAAWPLIVLGFAFLSIGYAALFFMEILRFVGLFTAPVMTTLGTYLLFSSLLPVIIRKWKSRTRTNLKGINAFTLSQLSFRLNDLKWVLATIAMLIALSAGAIAGGFAFKNNAVTSIDQERLYDATLYNPSTAEEEILKSLSLTEQLSYRFKMDDQFIYYAEEELVENPPLIVDWIDYKQKRPGPLPEKMETDETGYPILPDDWMTALETINPAFATTRLARMVPLESFEKTGGEEIAIVLARTDKFQNYIPEWQALDRLQLSAFAQLQAGFDPVVDGLPGKYAQFERQYAFASGTFFMGFFLGLAFLTMLASILMFKILSGAGSDIRRYDSLRKLGVRKQLLSASLSKEILIVFLFPAVLGLLHVLIGMRIFTFVIGDPYYRLWVSLLIFLVIYGGYYFFTVHLYRKLVLPKA</sequence>
<comment type="similarity">
    <text evidence="6">Belongs to the ABC-4 integral membrane protein family.</text>
</comment>
<dbReference type="Proteomes" id="UP000509222">
    <property type="component" value="Chromosome"/>
</dbReference>
<evidence type="ECO:0000256" key="2">
    <source>
        <dbReference type="ARBA" id="ARBA00022475"/>
    </source>
</evidence>
<evidence type="ECO:0000313" key="8">
    <source>
        <dbReference type="EMBL" id="QKX51087.1"/>
    </source>
</evidence>
<proteinExistence type="inferred from homology"/>
<keyword evidence="3 6" id="KW-0812">Transmembrane</keyword>
<feature type="transmembrane region" description="Helical" evidence="6">
    <location>
        <begin position="581"/>
        <end position="603"/>
    </location>
</feature>
<feature type="transmembrane region" description="Helical" evidence="6">
    <location>
        <begin position="227"/>
        <end position="253"/>
    </location>
</feature>
<evidence type="ECO:0000313" key="9">
    <source>
        <dbReference type="Proteomes" id="UP000509222"/>
    </source>
</evidence>
<keyword evidence="6" id="KW-0813">Transport</keyword>
<keyword evidence="2 6" id="KW-1003">Cell membrane</keyword>
<dbReference type="PANTHER" id="PTHR46795">
    <property type="entry name" value="ABC TRANSPORTER PERMEASE-RELATED-RELATED"/>
    <property type="match status" value="1"/>
</dbReference>
<keyword evidence="4 6" id="KW-1133">Transmembrane helix</keyword>
<organism evidence="8 9">
    <name type="scientific">Planococcus glaciei</name>
    <dbReference type="NCBI Taxonomy" id="459472"/>
    <lineage>
        <taxon>Bacteria</taxon>
        <taxon>Bacillati</taxon>
        <taxon>Bacillota</taxon>
        <taxon>Bacilli</taxon>
        <taxon>Bacillales</taxon>
        <taxon>Caryophanaceae</taxon>
        <taxon>Planococcus</taxon>
    </lineage>
</organism>
<feature type="transmembrane region" description="Helical" evidence="6">
    <location>
        <begin position="200"/>
        <end position="221"/>
    </location>
</feature>
<dbReference type="AlphaFoldDB" id="A0A7H8QAW0"/>